<feature type="region of interest" description="Disordered" evidence="1">
    <location>
        <begin position="274"/>
        <end position="353"/>
    </location>
</feature>
<dbReference type="Proteomes" id="UP000614350">
    <property type="component" value="Unassembled WGS sequence"/>
</dbReference>
<sequence length="437" mass="50015">MDRELVEKFMEITGKSEATACQYLSLADGNVEMAVTLMFEEGQVPQVQVADSEPEVRPPILPTQEILVDSEPMFSLPRLPNAFDRFRDFALETQRQEEEMTLRVAGVKESSQPKSKRLEDLFRPPSNILFLGTFVDAREHAKSLNRWLLVNVQDSQEFVCQVLNRDVWSNEQIQEIVKDHFVLWQVLSNTKDGKNYIDFYKVINYPYLAVIDPRTGECIRKYNHITIDSLISDLNDILSLHASPEGASNDITNHKSDNFSKLLMKDQLSETSKNDYASCSKSTRNVTSDRDSDNTCKQLDSQNNSNSNISSNSPCILKKRRRLDNTSQKIESPERVKQEEERVDKMQDSKTDINTDNDKPLLRLCLRLPTGDKETISMCATNTIEDFLKRMKDMGYPLADYTYLVPFPKTNIGILAVNIRLIDTILFPSNTVFITKT</sequence>
<dbReference type="Pfam" id="PF13899">
    <property type="entry name" value="Thioredoxin_7"/>
    <property type="match status" value="1"/>
</dbReference>
<dbReference type="AlphaFoldDB" id="A0A834JVS1"/>
<feature type="compositionally biased region" description="Polar residues" evidence="1">
    <location>
        <begin position="274"/>
        <end position="286"/>
    </location>
</feature>
<dbReference type="Pfam" id="PF14555">
    <property type="entry name" value="UBA_4"/>
    <property type="match status" value="1"/>
</dbReference>
<dbReference type="InterPro" id="IPR029071">
    <property type="entry name" value="Ubiquitin-like_domsf"/>
</dbReference>
<dbReference type="CDD" id="cd02958">
    <property type="entry name" value="UAS"/>
    <property type="match status" value="1"/>
</dbReference>
<organism evidence="3 4">
    <name type="scientific">Vespula vulgaris</name>
    <name type="common">Yellow jacket</name>
    <name type="synonym">Wasp</name>
    <dbReference type="NCBI Taxonomy" id="7454"/>
    <lineage>
        <taxon>Eukaryota</taxon>
        <taxon>Metazoa</taxon>
        <taxon>Ecdysozoa</taxon>
        <taxon>Arthropoda</taxon>
        <taxon>Hexapoda</taxon>
        <taxon>Insecta</taxon>
        <taxon>Pterygota</taxon>
        <taxon>Neoptera</taxon>
        <taxon>Endopterygota</taxon>
        <taxon>Hymenoptera</taxon>
        <taxon>Apocrita</taxon>
        <taxon>Aculeata</taxon>
        <taxon>Vespoidea</taxon>
        <taxon>Vespidae</taxon>
        <taxon>Vespinae</taxon>
        <taxon>Vespula</taxon>
    </lineage>
</organism>
<feature type="domain" description="UAS" evidence="2">
    <location>
        <begin position="117"/>
        <end position="235"/>
    </location>
</feature>
<dbReference type="SUPFAM" id="SSF52833">
    <property type="entry name" value="Thioredoxin-like"/>
    <property type="match status" value="1"/>
</dbReference>
<comment type="caution">
    <text evidence="3">The sequence shown here is derived from an EMBL/GenBank/DDBJ whole genome shotgun (WGS) entry which is preliminary data.</text>
</comment>
<dbReference type="PANTHER" id="PTHR23322">
    <property type="entry name" value="FAS-ASSOCIATED PROTEIN"/>
    <property type="match status" value="1"/>
</dbReference>
<name>A0A834JVS1_VESVU</name>
<keyword evidence="4" id="KW-1185">Reference proteome</keyword>
<dbReference type="GO" id="GO:0043130">
    <property type="term" value="F:ubiquitin binding"/>
    <property type="evidence" value="ECO:0007669"/>
    <property type="project" value="TreeGrafter"/>
</dbReference>
<evidence type="ECO:0000313" key="4">
    <source>
        <dbReference type="Proteomes" id="UP000614350"/>
    </source>
</evidence>
<dbReference type="InterPro" id="IPR050730">
    <property type="entry name" value="UBX_domain-protein"/>
</dbReference>
<dbReference type="InterPro" id="IPR009060">
    <property type="entry name" value="UBA-like_sf"/>
</dbReference>
<feature type="compositionally biased region" description="Low complexity" evidence="1">
    <location>
        <begin position="303"/>
        <end position="313"/>
    </location>
</feature>
<dbReference type="SMART" id="SM00594">
    <property type="entry name" value="UAS"/>
    <property type="match status" value="1"/>
</dbReference>
<accession>A0A834JVS1</accession>
<reference evidence="3" key="1">
    <citation type="journal article" date="2020" name="G3 (Bethesda)">
        <title>High-Quality Assemblies for Three Invasive Social Wasps from the &lt;i&gt;Vespula&lt;/i&gt; Genus.</title>
        <authorList>
            <person name="Harrop T.W.R."/>
            <person name="Guhlin J."/>
            <person name="McLaughlin G.M."/>
            <person name="Permina E."/>
            <person name="Stockwell P."/>
            <person name="Gilligan J."/>
            <person name="Le Lec M.F."/>
            <person name="Gruber M.A.M."/>
            <person name="Quinn O."/>
            <person name="Lovegrove M."/>
            <person name="Duncan E.J."/>
            <person name="Remnant E.J."/>
            <person name="Van Eeckhoven J."/>
            <person name="Graham B."/>
            <person name="Knapp R.A."/>
            <person name="Langford K.W."/>
            <person name="Kronenberg Z."/>
            <person name="Press M.O."/>
            <person name="Eacker S.M."/>
            <person name="Wilson-Rankin E.E."/>
            <person name="Purcell J."/>
            <person name="Lester P.J."/>
            <person name="Dearden P.K."/>
        </authorList>
    </citation>
    <scope>NUCLEOTIDE SEQUENCE</scope>
    <source>
        <strain evidence="3">Marl-1</strain>
    </source>
</reference>
<dbReference type="InterPro" id="IPR006577">
    <property type="entry name" value="UAS"/>
</dbReference>
<evidence type="ECO:0000313" key="3">
    <source>
        <dbReference type="EMBL" id="KAF7394526.1"/>
    </source>
</evidence>
<proteinExistence type="predicted"/>
<evidence type="ECO:0000259" key="2">
    <source>
        <dbReference type="SMART" id="SM00594"/>
    </source>
</evidence>
<gene>
    <name evidence="3" type="ORF">HZH66_007700</name>
</gene>
<dbReference type="PANTHER" id="PTHR23322:SF6">
    <property type="entry name" value="UBX DOMAIN-CONTAINING PROTEIN 7"/>
    <property type="match status" value="1"/>
</dbReference>
<dbReference type="Gene3D" id="1.10.8.10">
    <property type="entry name" value="DNA helicase RuvA subunit, C-terminal domain"/>
    <property type="match status" value="1"/>
</dbReference>
<dbReference type="SUPFAM" id="SSF46934">
    <property type="entry name" value="UBA-like"/>
    <property type="match status" value="1"/>
</dbReference>
<protein>
    <recommendedName>
        <fullName evidence="2">UAS domain-containing protein</fullName>
    </recommendedName>
</protein>
<dbReference type="EMBL" id="JACSEA010000008">
    <property type="protein sequence ID" value="KAF7394526.1"/>
    <property type="molecule type" value="Genomic_DNA"/>
</dbReference>
<dbReference type="Gene3D" id="3.10.20.90">
    <property type="entry name" value="Phosphatidylinositol 3-kinase Catalytic Subunit, Chain A, domain 1"/>
    <property type="match status" value="1"/>
</dbReference>
<dbReference type="InterPro" id="IPR036249">
    <property type="entry name" value="Thioredoxin-like_sf"/>
</dbReference>
<feature type="compositionally biased region" description="Basic and acidic residues" evidence="1">
    <location>
        <begin position="331"/>
        <end position="353"/>
    </location>
</feature>
<evidence type="ECO:0000256" key="1">
    <source>
        <dbReference type="SAM" id="MobiDB-lite"/>
    </source>
</evidence>
<dbReference type="GO" id="GO:0005634">
    <property type="term" value="C:nucleus"/>
    <property type="evidence" value="ECO:0007669"/>
    <property type="project" value="TreeGrafter"/>
</dbReference>
<dbReference type="Gene3D" id="3.40.30.10">
    <property type="entry name" value="Glutaredoxin"/>
    <property type="match status" value="1"/>
</dbReference>
<dbReference type="GO" id="GO:0043161">
    <property type="term" value="P:proteasome-mediated ubiquitin-dependent protein catabolic process"/>
    <property type="evidence" value="ECO:0007669"/>
    <property type="project" value="TreeGrafter"/>
</dbReference>
<dbReference type="SUPFAM" id="SSF54236">
    <property type="entry name" value="Ubiquitin-like"/>
    <property type="match status" value="1"/>
</dbReference>